<organism evidence="1 2">
    <name type="scientific">Tanacetum coccineum</name>
    <dbReference type="NCBI Taxonomy" id="301880"/>
    <lineage>
        <taxon>Eukaryota</taxon>
        <taxon>Viridiplantae</taxon>
        <taxon>Streptophyta</taxon>
        <taxon>Embryophyta</taxon>
        <taxon>Tracheophyta</taxon>
        <taxon>Spermatophyta</taxon>
        <taxon>Magnoliopsida</taxon>
        <taxon>eudicotyledons</taxon>
        <taxon>Gunneridae</taxon>
        <taxon>Pentapetalae</taxon>
        <taxon>asterids</taxon>
        <taxon>campanulids</taxon>
        <taxon>Asterales</taxon>
        <taxon>Asteraceae</taxon>
        <taxon>Asteroideae</taxon>
        <taxon>Anthemideae</taxon>
        <taxon>Anthemidinae</taxon>
        <taxon>Tanacetum</taxon>
    </lineage>
</organism>
<sequence length="67" mass="7623">MRLKGIAKVAIAVYKVELRKVNREELRETRYFPVGLKFLDELLKDIASKQNAKACTGVRSGDGHVYE</sequence>
<accession>A0ABQ5J2D6</accession>
<proteinExistence type="predicted"/>
<evidence type="ECO:0000313" key="1">
    <source>
        <dbReference type="EMBL" id="GJU06276.1"/>
    </source>
</evidence>
<evidence type="ECO:0000313" key="2">
    <source>
        <dbReference type="Proteomes" id="UP001151760"/>
    </source>
</evidence>
<keyword evidence="2" id="KW-1185">Reference proteome</keyword>
<reference evidence="1" key="2">
    <citation type="submission" date="2022-01" db="EMBL/GenBank/DDBJ databases">
        <authorList>
            <person name="Yamashiro T."/>
            <person name="Shiraishi A."/>
            <person name="Satake H."/>
            <person name="Nakayama K."/>
        </authorList>
    </citation>
    <scope>NUCLEOTIDE SEQUENCE</scope>
</reference>
<dbReference type="EMBL" id="BQNB010021427">
    <property type="protein sequence ID" value="GJU06276.1"/>
    <property type="molecule type" value="Genomic_DNA"/>
</dbReference>
<reference evidence="1" key="1">
    <citation type="journal article" date="2022" name="Int. J. Mol. Sci.">
        <title>Draft Genome of Tanacetum Coccineum: Genomic Comparison of Closely Related Tanacetum-Family Plants.</title>
        <authorList>
            <person name="Yamashiro T."/>
            <person name="Shiraishi A."/>
            <person name="Nakayama K."/>
            <person name="Satake H."/>
        </authorList>
    </citation>
    <scope>NUCLEOTIDE SEQUENCE</scope>
</reference>
<gene>
    <name evidence="1" type="ORF">Tco_1122706</name>
</gene>
<dbReference type="Proteomes" id="UP001151760">
    <property type="component" value="Unassembled WGS sequence"/>
</dbReference>
<protein>
    <submittedName>
        <fullName evidence="1">Uncharacterized protein</fullName>
    </submittedName>
</protein>
<name>A0ABQ5J2D6_9ASTR</name>
<comment type="caution">
    <text evidence="1">The sequence shown here is derived from an EMBL/GenBank/DDBJ whole genome shotgun (WGS) entry which is preliminary data.</text>
</comment>